<dbReference type="EMBL" id="CP003350">
    <property type="protein sequence ID" value="AFC86078.1"/>
    <property type="molecule type" value="Genomic_DNA"/>
</dbReference>
<dbReference type="STRING" id="767434.Fraau_1664"/>
<dbReference type="Pfam" id="PF13279">
    <property type="entry name" value="4HBT_2"/>
    <property type="match status" value="1"/>
</dbReference>
<dbReference type="Proteomes" id="UP000005234">
    <property type="component" value="Chromosome"/>
</dbReference>
<dbReference type="eggNOG" id="COG0824">
    <property type="taxonomic scope" value="Bacteria"/>
</dbReference>
<protein>
    <submittedName>
        <fullName evidence="1">Putative thioesterase</fullName>
    </submittedName>
</protein>
<dbReference type="InterPro" id="IPR029069">
    <property type="entry name" value="HotDog_dom_sf"/>
</dbReference>
<evidence type="ECO:0000313" key="2">
    <source>
        <dbReference type="Proteomes" id="UP000005234"/>
    </source>
</evidence>
<dbReference type="GO" id="GO:0047617">
    <property type="term" value="F:fatty acyl-CoA hydrolase activity"/>
    <property type="evidence" value="ECO:0007669"/>
    <property type="project" value="TreeGrafter"/>
</dbReference>
<dbReference type="InterPro" id="IPR050563">
    <property type="entry name" value="4-hydroxybenzoyl-CoA_TE"/>
</dbReference>
<reference evidence="1" key="1">
    <citation type="submission" date="2012-02" db="EMBL/GenBank/DDBJ databases">
        <title>The complete genome of Frateuria aurantia DSM 6220.</title>
        <authorList>
            <consortium name="US DOE Joint Genome Institute (JGI-PGF)"/>
            <person name="Lucas S."/>
            <person name="Copeland A."/>
            <person name="Lapidus A."/>
            <person name="Glavina del Rio T."/>
            <person name="Dalin E."/>
            <person name="Tice H."/>
            <person name="Bruce D."/>
            <person name="Goodwin L."/>
            <person name="Pitluck S."/>
            <person name="Peters L."/>
            <person name="Ovchinnikova G."/>
            <person name="Teshima H."/>
            <person name="Kyrpides N."/>
            <person name="Mavromatis K."/>
            <person name="Ivanova N."/>
            <person name="Brettin T."/>
            <person name="Detter J.C."/>
            <person name="Han C."/>
            <person name="Larimer F."/>
            <person name="Land M."/>
            <person name="Hauser L."/>
            <person name="Markowitz V."/>
            <person name="Cheng J.-F."/>
            <person name="Hugenholtz P."/>
            <person name="Woyke T."/>
            <person name="Wu D."/>
            <person name="Brambilla E."/>
            <person name="Klenk H.-P."/>
            <person name="Eisen J.A."/>
        </authorList>
    </citation>
    <scope>NUCLEOTIDE SEQUENCE</scope>
    <source>
        <strain evidence="1">DSM 6220</strain>
    </source>
</reference>
<organism evidence="1 2">
    <name type="scientific">Frateuria aurantia (strain ATCC 33424 / DSM 6220 / KCTC 2777 / LMG 1558 / NBRC 3245 / NCIMB 13370)</name>
    <name type="common">Acetobacter aurantius</name>
    <dbReference type="NCBI Taxonomy" id="767434"/>
    <lineage>
        <taxon>Bacteria</taxon>
        <taxon>Pseudomonadati</taxon>
        <taxon>Pseudomonadota</taxon>
        <taxon>Gammaproteobacteria</taxon>
        <taxon>Lysobacterales</taxon>
        <taxon>Rhodanobacteraceae</taxon>
        <taxon>Frateuria</taxon>
    </lineage>
</organism>
<dbReference type="SUPFAM" id="SSF54637">
    <property type="entry name" value="Thioesterase/thiol ester dehydrase-isomerase"/>
    <property type="match status" value="1"/>
</dbReference>
<dbReference type="Gene3D" id="3.10.129.10">
    <property type="entry name" value="Hotdog Thioesterase"/>
    <property type="match status" value="1"/>
</dbReference>
<dbReference type="AlphaFoldDB" id="H8KY84"/>
<dbReference type="PANTHER" id="PTHR31793">
    <property type="entry name" value="4-HYDROXYBENZOYL-COA THIOESTERASE FAMILY MEMBER"/>
    <property type="match status" value="1"/>
</dbReference>
<proteinExistence type="predicted"/>
<dbReference type="RefSeq" id="WP_014403083.1">
    <property type="nucleotide sequence ID" value="NC_017033.1"/>
</dbReference>
<keyword evidence="2" id="KW-1185">Reference proteome</keyword>
<accession>H8KY84</accession>
<dbReference type="CDD" id="cd00586">
    <property type="entry name" value="4HBT"/>
    <property type="match status" value="1"/>
</dbReference>
<dbReference type="HOGENOM" id="CLU_101141_2_3_6"/>
<sequence>MSSEVPATPRLIGTTEVPVRWGDMDAFNHVNNAVYMRYLEESRLAWMSTVPEALDIHQSRALMAACEIQYRLPIEWPATVYIELYCERLGNSSATLGYRLLTRPEGSELATRLHAECRTVMVWTDSDTGRPVTIPAAIRRALGDTEAH</sequence>
<name>H8KY84_FRAAD</name>
<gene>
    <name evidence="1" type="ordered locus">Fraau_1664</name>
</gene>
<evidence type="ECO:0000313" key="1">
    <source>
        <dbReference type="EMBL" id="AFC86078.1"/>
    </source>
</evidence>
<dbReference type="OrthoDB" id="9799036at2"/>
<dbReference type="PANTHER" id="PTHR31793:SF24">
    <property type="entry name" value="LONG-CHAIN ACYL-COA THIOESTERASE FADM"/>
    <property type="match status" value="1"/>
</dbReference>
<dbReference type="KEGG" id="fau:Fraau_1664"/>